<evidence type="ECO:0000313" key="3">
    <source>
        <dbReference type="Proteomes" id="UP001152049"/>
    </source>
</evidence>
<evidence type="ECO:0000313" key="2">
    <source>
        <dbReference type="EMBL" id="KAJ4245802.1"/>
    </source>
</evidence>
<evidence type="ECO:0008006" key="4">
    <source>
        <dbReference type="Google" id="ProtNLM"/>
    </source>
</evidence>
<dbReference type="OrthoDB" id="5427350at2759"/>
<evidence type="ECO:0000256" key="1">
    <source>
        <dbReference type="SAM" id="SignalP"/>
    </source>
</evidence>
<comment type="caution">
    <text evidence="2">The sequence shown here is derived from an EMBL/GenBank/DDBJ whole genome shotgun (WGS) entry which is preliminary data.</text>
</comment>
<reference evidence="2" key="1">
    <citation type="submission" date="2022-09" db="EMBL/GenBank/DDBJ databases">
        <title>Fusarium specimens isolated from Avocado Roots.</title>
        <authorList>
            <person name="Stajich J."/>
            <person name="Roper C."/>
            <person name="Heimlech-Rivalta G."/>
        </authorList>
    </citation>
    <scope>NUCLEOTIDE SEQUENCE</scope>
    <source>
        <strain evidence="2">CF00136</strain>
    </source>
</reference>
<dbReference type="Proteomes" id="UP001152049">
    <property type="component" value="Unassembled WGS sequence"/>
</dbReference>
<accession>A0A9W8RL57</accession>
<dbReference type="InterPro" id="IPR053143">
    <property type="entry name" value="Arylsulfate_ST"/>
</dbReference>
<dbReference type="AlphaFoldDB" id="A0A9W8RL57"/>
<dbReference type="PANTHER" id="PTHR35340:SF5">
    <property type="entry name" value="ASST-DOMAIN-CONTAINING PROTEIN"/>
    <property type="match status" value="1"/>
</dbReference>
<gene>
    <name evidence="2" type="ORF">NW762_013926</name>
</gene>
<proteinExistence type="predicted"/>
<organism evidence="2 3">
    <name type="scientific">Fusarium torreyae</name>
    <dbReference type="NCBI Taxonomy" id="1237075"/>
    <lineage>
        <taxon>Eukaryota</taxon>
        <taxon>Fungi</taxon>
        <taxon>Dikarya</taxon>
        <taxon>Ascomycota</taxon>
        <taxon>Pezizomycotina</taxon>
        <taxon>Sordariomycetes</taxon>
        <taxon>Hypocreomycetidae</taxon>
        <taxon>Hypocreales</taxon>
        <taxon>Nectriaceae</taxon>
        <taxon>Fusarium</taxon>
    </lineage>
</organism>
<dbReference type="EMBL" id="JAOQAZ010000045">
    <property type="protein sequence ID" value="KAJ4245802.1"/>
    <property type="molecule type" value="Genomic_DNA"/>
</dbReference>
<dbReference type="InterPro" id="IPR039535">
    <property type="entry name" value="ASST-like"/>
</dbReference>
<protein>
    <recommendedName>
        <fullName evidence="4">Arylsulfotransferase</fullName>
    </recommendedName>
</protein>
<dbReference type="PANTHER" id="PTHR35340">
    <property type="entry name" value="PQQ ENZYME REPEAT PROTEIN-RELATED"/>
    <property type="match status" value="1"/>
</dbReference>
<keyword evidence="1" id="KW-0732">Signal</keyword>
<keyword evidence="3" id="KW-1185">Reference proteome</keyword>
<name>A0A9W8RL57_9HYPO</name>
<sequence length="509" mass="56991">MTTKYALISLAIGLQTFAQAAAGIVYDPEGYNHGDYGPVPNTTYVSSDLKAPIWQVNTWKPDKVDQTPKHIFMDFFGADEDTGPKIFSTHDLSLVYSHPAAEGSFNARVQKYKGKDYLTYWAGTHNGAAGSGSGYCYFLNNRYQLAYTIAPIGLQEGVMTDQHECQMTEDDTVLISVYQSIPNYDLTSVGGPANGTLLDSGFQEIDIATNKTVVTWWASDHFDISDSYVQYDQVPSELNSKGFDFFHLNSVQKIKKNFLVSGRLCRVVTYIDHADGKPIWTLGGKVNQFQDLSNGKALSFGYQHHARFHDESMTQLTMFDNHGFNSMVGCESNCSRGLHLELDQVKKTARVISESYHPQSLVTGAEGSFQVQKNGNALVGWGTNPSFTEVTEEGELAWDVQYGPWYTAQNTSETNGNYRVFKDNWVGYPTWDPDIAAKDGNVYVSWNGATEVEFWDVYIGNSSTKLSRWKRFKKTGFETMIKLETTRHVQVKALDRRNKPLGATKILAM</sequence>
<dbReference type="Pfam" id="PF14269">
    <property type="entry name" value="Arylsulfotran_2"/>
    <property type="match status" value="1"/>
</dbReference>
<feature type="signal peptide" evidence="1">
    <location>
        <begin position="1"/>
        <end position="22"/>
    </location>
</feature>
<feature type="chain" id="PRO_5040789792" description="Arylsulfotransferase" evidence="1">
    <location>
        <begin position="23"/>
        <end position="509"/>
    </location>
</feature>